<keyword evidence="1" id="KW-0328">Glycosyltransferase</keyword>
<dbReference type="InterPro" id="IPR028098">
    <property type="entry name" value="Glyco_trans_4-like_N"/>
</dbReference>
<keyword evidence="2" id="KW-0808">Transferase</keyword>
<dbReference type="Gene3D" id="3.40.50.2000">
    <property type="entry name" value="Glycogen Phosphorylase B"/>
    <property type="match status" value="2"/>
</dbReference>
<keyword evidence="6" id="KW-1185">Reference proteome</keyword>
<reference evidence="5 6" key="1">
    <citation type="submission" date="2019-03" db="EMBL/GenBank/DDBJ databases">
        <title>Genomic features of bacteria from cold environments.</title>
        <authorList>
            <person name="Shen L."/>
        </authorList>
    </citation>
    <scope>NUCLEOTIDE SEQUENCE [LARGE SCALE GENOMIC DNA]</scope>
    <source>
        <strain evidence="6">T3246-1</strain>
    </source>
</reference>
<dbReference type="Proteomes" id="UP000504882">
    <property type="component" value="Unassembled WGS sequence"/>
</dbReference>
<proteinExistence type="predicted"/>
<feature type="compositionally biased region" description="Low complexity" evidence="3">
    <location>
        <begin position="25"/>
        <end position="41"/>
    </location>
</feature>
<dbReference type="Pfam" id="PF13692">
    <property type="entry name" value="Glyco_trans_1_4"/>
    <property type="match status" value="1"/>
</dbReference>
<organism evidence="5 6">
    <name type="scientific">Occultella glacieicola</name>
    <dbReference type="NCBI Taxonomy" id="2518684"/>
    <lineage>
        <taxon>Bacteria</taxon>
        <taxon>Bacillati</taxon>
        <taxon>Actinomycetota</taxon>
        <taxon>Actinomycetes</taxon>
        <taxon>Micrococcales</taxon>
        <taxon>Ruaniaceae</taxon>
        <taxon>Occultella</taxon>
    </lineage>
</organism>
<feature type="region of interest" description="Disordered" evidence="3">
    <location>
        <begin position="16"/>
        <end position="44"/>
    </location>
</feature>
<evidence type="ECO:0000256" key="2">
    <source>
        <dbReference type="ARBA" id="ARBA00022679"/>
    </source>
</evidence>
<dbReference type="Pfam" id="PF13439">
    <property type="entry name" value="Glyco_transf_4"/>
    <property type="match status" value="1"/>
</dbReference>
<gene>
    <name evidence="5" type="ORF">EXU48_07905</name>
</gene>
<dbReference type="SUPFAM" id="SSF53756">
    <property type="entry name" value="UDP-Glycosyltransferase/glycogen phosphorylase"/>
    <property type="match status" value="1"/>
</dbReference>
<evidence type="ECO:0000313" key="5">
    <source>
        <dbReference type="EMBL" id="TDE96146.1"/>
    </source>
</evidence>
<evidence type="ECO:0000259" key="4">
    <source>
        <dbReference type="Pfam" id="PF13439"/>
    </source>
</evidence>
<name>A0ABY2E717_9MICO</name>
<protein>
    <submittedName>
        <fullName evidence="5">Glycosyltransferase</fullName>
    </submittedName>
</protein>
<evidence type="ECO:0000256" key="1">
    <source>
        <dbReference type="ARBA" id="ARBA00022676"/>
    </source>
</evidence>
<evidence type="ECO:0000313" key="6">
    <source>
        <dbReference type="Proteomes" id="UP000504882"/>
    </source>
</evidence>
<accession>A0ABY2E717</accession>
<comment type="caution">
    <text evidence="5">The sequence shown here is derived from an EMBL/GenBank/DDBJ whole genome shotgun (WGS) entry which is preliminary data.</text>
</comment>
<dbReference type="EMBL" id="SMNA01000003">
    <property type="protein sequence ID" value="TDE96146.1"/>
    <property type="molecule type" value="Genomic_DNA"/>
</dbReference>
<evidence type="ECO:0000256" key="3">
    <source>
        <dbReference type="SAM" id="MobiDB-lite"/>
    </source>
</evidence>
<sequence length="495" mass="54802">MRWWVPRTGIRTARWTSWHGRRAPEPSGSTPPTAPGTSGRASRWGTVGRVSTWCAEPLEPDRTGPDRPHLLLIAMHFPPSRASGVFRPLAMANHFVSTGWQVTVITATEKFFGDVNGTTDDALLAHVDPRVRVERVPVPAEHLITDVRRMSWRRAHIPKVVGAWAKVRERVLFPERYSSWIPGVVRRALAVHRRRPVDVVLGTGNPWSAFEAGRLIKTLTSAPLILDYRDSWTLDQFGERDAFGPGHPAWAAERKAVTAADLIVYVNEPMRDWHAARYPDASSRMTVLENGYDAGLLGEVPFRSPSSGPLVLGSVGTITEHWPHEAWRGWDRARSEPELGDASLHLYGHLGFTRAAASAIRAMLPGPDSQVVWEGSVPKSELTAVYTSIDVLVMMIPSSRYVTAGKTYEYMATGRPIVAIHTPRTAAAIPMRGYPLAFPCTDLGPTSVAEAFLAAARRARTMTAADHEAALAHAARYRRDRLLDPFEARVRGLLR</sequence>
<feature type="domain" description="Glycosyltransferase subfamily 4-like N-terminal" evidence="4">
    <location>
        <begin position="162"/>
        <end position="294"/>
    </location>
</feature>